<dbReference type="GO" id="GO:0003677">
    <property type="term" value="F:DNA binding"/>
    <property type="evidence" value="ECO:0007669"/>
    <property type="project" value="InterPro"/>
</dbReference>
<name>A0A2S7II81_9BACT</name>
<protein>
    <submittedName>
        <fullName evidence="2">XRE family transcriptional regulator</fullName>
    </submittedName>
</protein>
<proteinExistence type="predicted"/>
<dbReference type="SUPFAM" id="SSF47413">
    <property type="entry name" value="lambda repressor-like DNA-binding domains"/>
    <property type="match status" value="1"/>
</dbReference>
<dbReference type="Proteomes" id="UP000239590">
    <property type="component" value="Unassembled WGS sequence"/>
</dbReference>
<reference evidence="3" key="1">
    <citation type="submission" date="2018-02" db="EMBL/GenBank/DDBJ databases">
        <title>Genome sequencing of Solimonas sp. HR-BB.</title>
        <authorList>
            <person name="Lee Y."/>
            <person name="Jeon C.O."/>
        </authorList>
    </citation>
    <scope>NUCLEOTIDE SEQUENCE [LARGE SCALE GENOMIC DNA]</scope>
    <source>
        <strain evidence="3">HR-U</strain>
    </source>
</reference>
<sequence>MDMLKVLGNNIAYLRGVTGLSQQDLSSYLKINRVELSYYENGQRSIPMTKLRMLADLVGIEPMSLYDESFAKRPLQTAFAFRSNGFEVSDLETIADFQRIARNYLRFKRLSENLSN</sequence>
<comment type="caution">
    <text evidence="2">The sequence shown here is derived from an EMBL/GenBank/DDBJ whole genome shotgun (WGS) entry which is preliminary data.</text>
</comment>
<accession>A0A2S7II81</accession>
<dbReference type="InterPro" id="IPR010982">
    <property type="entry name" value="Lambda_DNA-bd_dom_sf"/>
</dbReference>
<dbReference type="Pfam" id="PF01381">
    <property type="entry name" value="HTH_3"/>
    <property type="match status" value="1"/>
</dbReference>
<organism evidence="2 3">
    <name type="scientific">Siphonobacter curvatus</name>
    <dbReference type="NCBI Taxonomy" id="2094562"/>
    <lineage>
        <taxon>Bacteria</taxon>
        <taxon>Pseudomonadati</taxon>
        <taxon>Bacteroidota</taxon>
        <taxon>Cytophagia</taxon>
        <taxon>Cytophagales</taxon>
        <taxon>Cytophagaceae</taxon>
        <taxon>Siphonobacter</taxon>
    </lineage>
</organism>
<dbReference type="PROSITE" id="PS50943">
    <property type="entry name" value="HTH_CROC1"/>
    <property type="match status" value="1"/>
</dbReference>
<feature type="domain" description="HTH cro/C1-type" evidence="1">
    <location>
        <begin position="11"/>
        <end position="65"/>
    </location>
</feature>
<dbReference type="Gene3D" id="1.10.260.40">
    <property type="entry name" value="lambda repressor-like DNA-binding domains"/>
    <property type="match status" value="1"/>
</dbReference>
<evidence type="ECO:0000313" key="3">
    <source>
        <dbReference type="Proteomes" id="UP000239590"/>
    </source>
</evidence>
<dbReference type="CDD" id="cd00093">
    <property type="entry name" value="HTH_XRE"/>
    <property type="match status" value="1"/>
</dbReference>
<keyword evidence="3" id="KW-1185">Reference proteome</keyword>
<evidence type="ECO:0000313" key="2">
    <source>
        <dbReference type="EMBL" id="PQA55662.1"/>
    </source>
</evidence>
<evidence type="ECO:0000259" key="1">
    <source>
        <dbReference type="PROSITE" id="PS50943"/>
    </source>
</evidence>
<dbReference type="OrthoDB" id="1029660at2"/>
<gene>
    <name evidence="2" type="ORF">C5O19_19825</name>
</gene>
<dbReference type="SMART" id="SM00530">
    <property type="entry name" value="HTH_XRE"/>
    <property type="match status" value="1"/>
</dbReference>
<dbReference type="EMBL" id="PTRA01000004">
    <property type="protein sequence ID" value="PQA55662.1"/>
    <property type="molecule type" value="Genomic_DNA"/>
</dbReference>
<dbReference type="AlphaFoldDB" id="A0A2S7II81"/>
<dbReference type="InterPro" id="IPR001387">
    <property type="entry name" value="Cro/C1-type_HTH"/>
</dbReference>